<evidence type="ECO:0000256" key="1">
    <source>
        <dbReference type="SAM" id="SignalP"/>
    </source>
</evidence>
<evidence type="ECO:0000313" key="3">
    <source>
        <dbReference type="EMBL" id="GAB0058260.1"/>
    </source>
</evidence>
<reference evidence="3 4" key="1">
    <citation type="submission" date="2024-09" db="EMBL/GenBank/DDBJ databases">
        <title>Draft genome sequence of Candidatus Magnetaquicoccaceae bacterium FCR-1.</title>
        <authorList>
            <person name="Shimoshige H."/>
            <person name="Shimamura S."/>
            <person name="Taoka A."/>
            <person name="Kobayashi H."/>
            <person name="Maekawa T."/>
        </authorList>
    </citation>
    <scope>NUCLEOTIDE SEQUENCE [LARGE SCALE GENOMIC DNA]</scope>
    <source>
        <strain evidence="3 4">FCR-1</strain>
    </source>
</reference>
<dbReference type="Proteomes" id="UP001628193">
    <property type="component" value="Unassembled WGS sequence"/>
</dbReference>
<sequence>MKRWLIVPLTVTGLLVAPAQARSDAGSGAAVGALTGAMVGSLAGPMKNRVENSLIGAVAGGLLGYAAGNERERQGRTVVYRSLEYAPSYQTTTWVNPESRVSYIVTPRPAANMGGQVCREVEIQATIDARRESLTGLSCRDGAGQWRLMDRVTLDAPTVVTRTVVASPPPSYVVVEPAPMVVVPRRVYYPDYYHAPYYVRPHYYDRAWRDRHWRRY</sequence>
<dbReference type="Pfam" id="PF13441">
    <property type="entry name" value="Gly-zipper_YMGG"/>
    <property type="match status" value="1"/>
</dbReference>
<dbReference type="EMBL" id="BAAFGK010000004">
    <property type="protein sequence ID" value="GAB0058260.1"/>
    <property type="molecule type" value="Genomic_DNA"/>
</dbReference>
<keyword evidence="1" id="KW-0732">Signal</keyword>
<accession>A0ABQ0CBJ7</accession>
<proteinExistence type="predicted"/>
<name>A0ABQ0CBJ7_9PROT</name>
<evidence type="ECO:0000313" key="4">
    <source>
        <dbReference type="Proteomes" id="UP001628193"/>
    </source>
</evidence>
<comment type="caution">
    <text evidence="3">The sequence shown here is derived from an EMBL/GenBank/DDBJ whole genome shotgun (WGS) entry which is preliminary data.</text>
</comment>
<evidence type="ECO:0000259" key="2">
    <source>
        <dbReference type="Pfam" id="PF13441"/>
    </source>
</evidence>
<keyword evidence="4" id="KW-1185">Reference proteome</keyword>
<dbReference type="InterPro" id="IPR027367">
    <property type="entry name" value="Gly-zipper_YMGG"/>
</dbReference>
<organism evidence="3 4">
    <name type="scientific">Candidatus Magnetaquiglobus chichijimensis</name>
    <dbReference type="NCBI Taxonomy" id="3141448"/>
    <lineage>
        <taxon>Bacteria</taxon>
        <taxon>Pseudomonadati</taxon>
        <taxon>Pseudomonadota</taxon>
        <taxon>Magnetococcia</taxon>
        <taxon>Magnetococcales</taxon>
        <taxon>Candidatus Magnetaquicoccaceae</taxon>
        <taxon>Candidatus Magnetaquiglobus</taxon>
    </lineage>
</organism>
<dbReference type="RefSeq" id="WP_420905938.1">
    <property type="nucleotide sequence ID" value="NZ_BAAFGK010000004.1"/>
</dbReference>
<feature type="domain" description="YMGG-like Gly-zipper" evidence="2">
    <location>
        <begin position="24"/>
        <end position="69"/>
    </location>
</feature>
<feature type="chain" id="PRO_5046890711" description="YMGG-like Gly-zipper domain-containing protein" evidence="1">
    <location>
        <begin position="22"/>
        <end position="216"/>
    </location>
</feature>
<feature type="signal peptide" evidence="1">
    <location>
        <begin position="1"/>
        <end position="21"/>
    </location>
</feature>
<protein>
    <recommendedName>
        <fullName evidence="2">YMGG-like Gly-zipper domain-containing protein</fullName>
    </recommendedName>
</protein>
<gene>
    <name evidence="3" type="ORF">SIID45300_02606</name>
</gene>